<comment type="similarity">
    <text evidence="1">Belongs to the ATP-dependent AMP-binding enzyme family.</text>
</comment>
<dbReference type="Pfam" id="PF00501">
    <property type="entry name" value="AMP-binding"/>
    <property type="match status" value="1"/>
</dbReference>
<organism evidence="3 4">
    <name type="scientific">Crenobacter cavernae</name>
    <dbReference type="NCBI Taxonomy" id="2290923"/>
    <lineage>
        <taxon>Bacteria</taxon>
        <taxon>Pseudomonadati</taxon>
        <taxon>Pseudomonadota</taxon>
        <taxon>Betaproteobacteria</taxon>
        <taxon>Neisseriales</taxon>
        <taxon>Neisseriaceae</taxon>
        <taxon>Crenobacter</taxon>
    </lineage>
</organism>
<reference evidence="3 4" key="1">
    <citation type="submission" date="2018-10" db="EMBL/GenBank/DDBJ databases">
        <title>Draft genome of Fastidiocella sp. strain 375T, a bacterium isolated from a karstic cave dripping water.</title>
        <authorList>
            <person name="Coelho C."/>
            <person name="Verissimo A."/>
            <person name="Tiago I."/>
        </authorList>
    </citation>
    <scope>NUCLEOTIDE SEQUENCE [LARGE SCALE GENOMIC DNA]</scope>
    <source>
        <strain evidence="3 4">CAVE-375</strain>
    </source>
</reference>
<protein>
    <submittedName>
        <fullName evidence="3">Acyl-CoA synthetase</fullName>
    </submittedName>
</protein>
<dbReference type="Gene3D" id="3.30.300.30">
    <property type="match status" value="1"/>
</dbReference>
<dbReference type="SUPFAM" id="SSF56801">
    <property type="entry name" value="Acetyl-CoA synthetase-like"/>
    <property type="match status" value="1"/>
</dbReference>
<dbReference type="PANTHER" id="PTHR43201:SF8">
    <property type="entry name" value="ACYL-COA SYNTHETASE FAMILY MEMBER 3"/>
    <property type="match status" value="1"/>
</dbReference>
<sequence>METAILYPLIAHGDAARPLARLAGRERSAGRFLADVVELAERLPERDALLNACQNRYLFAVTLYACALRGILCLLPASHSPETIHQLAADYPELGCLSDQSDGGIALPTLLIDESLLAAPGASHWPPPSLPANRRIARVFTSGSTGRPQGHDKYWGALVETTRAGMESLGLASGFSVLGTVPAQHMYGLESTLLLPLLGGGLLSDERPFYPADIQAALEGLPAPRVLVSTPFHLRTLLESGLAVPELALLTSATAPLSGELAGQLEDHFGAPLLEIYGCTETGQLATRRSALTEEWECMPGVALQPDGAERAIAHGGHVWQAQPLNDRVELCGARRFRLLGRTADLVNVAGKRSSLAYLTQQLLAIPGVADGVFFLPEEESAGAVARLAALVVAPKLTRAALLAALRQRIDAAFLPRPLKFVAALPRNTTGKLPLTALRAALHEPATDD</sequence>
<evidence type="ECO:0000259" key="2">
    <source>
        <dbReference type="Pfam" id="PF00501"/>
    </source>
</evidence>
<dbReference type="InterPro" id="IPR000873">
    <property type="entry name" value="AMP-dep_synth/lig_dom"/>
</dbReference>
<dbReference type="Proteomes" id="UP000290682">
    <property type="component" value="Unassembled WGS sequence"/>
</dbReference>
<comment type="caution">
    <text evidence="3">The sequence shown here is derived from an EMBL/GenBank/DDBJ whole genome shotgun (WGS) entry which is preliminary data.</text>
</comment>
<gene>
    <name evidence="3" type="ORF">EBB06_08295</name>
</gene>
<evidence type="ECO:0000313" key="3">
    <source>
        <dbReference type="EMBL" id="RXZ43866.1"/>
    </source>
</evidence>
<dbReference type="EMBL" id="REGR01000006">
    <property type="protein sequence ID" value="RXZ43866.1"/>
    <property type="molecule type" value="Genomic_DNA"/>
</dbReference>
<evidence type="ECO:0000256" key="1">
    <source>
        <dbReference type="ARBA" id="ARBA00006432"/>
    </source>
</evidence>
<dbReference type="InterPro" id="IPR042099">
    <property type="entry name" value="ANL_N_sf"/>
</dbReference>
<keyword evidence="4" id="KW-1185">Reference proteome</keyword>
<name>A0ABY0FFK4_9NEIS</name>
<accession>A0ABY0FFK4</accession>
<dbReference type="RefSeq" id="WP_129212736.1">
    <property type="nucleotide sequence ID" value="NZ_REGR01000006.1"/>
</dbReference>
<feature type="domain" description="AMP-dependent synthetase/ligase" evidence="2">
    <location>
        <begin position="117"/>
        <end position="291"/>
    </location>
</feature>
<evidence type="ECO:0000313" key="4">
    <source>
        <dbReference type="Proteomes" id="UP000290682"/>
    </source>
</evidence>
<proteinExistence type="inferred from homology"/>
<dbReference type="InterPro" id="IPR045851">
    <property type="entry name" value="AMP-bd_C_sf"/>
</dbReference>
<dbReference type="PANTHER" id="PTHR43201">
    <property type="entry name" value="ACYL-COA SYNTHETASE"/>
    <property type="match status" value="1"/>
</dbReference>
<dbReference type="Gene3D" id="3.40.50.12780">
    <property type="entry name" value="N-terminal domain of ligase-like"/>
    <property type="match status" value="1"/>
</dbReference>